<name>A0A285NYB5_NATPI</name>
<keyword evidence="2" id="KW-1185">Reference proteome</keyword>
<dbReference type="AlphaFoldDB" id="A0A285NYB5"/>
<sequence length="223" mass="23196">MRGQANLLALGVALVAVTGAMVVGLAIADGAFAAADGDATERQLAAGVSERLVDADGPLATRANVLNASAVQAFDADALRSTVPGLGGRSVRVTLNETTLAATGDADGYSIERLVLVERTQSVTVADAFDGTDRTVTLPRRTGRVDVYVDPMANATVTTMRIGPRIVRHNESGLTGEFAVTTSRYRTATVSVDADGVLASGDIELTYYPKQTEKALLEVAVDE</sequence>
<dbReference type="InterPro" id="IPR055687">
    <property type="entry name" value="DUF7263"/>
</dbReference>
<dbReference type="Proteomes" id="UP000219453">
    <property type="component" value="Unassembled WGS sequence"/>
</dbReference>
<gene>
    <name evidence="1" type="ORF">SAMN06269185_1842</name>
</gene>
<evidence type="ECO:0000313" key="1">
    <source>
        <dbReference type="EMBL" id="SNZ12631.1"/>
    </source>
</evidence>
<accession>A0A285NYB5</accession>
<dbReference type="Pfam" id="PF23924">
    <property type="entry name" value="DUF7263"/>
    <property type="match status" value="1"/>
</dbReference>
<reference evidence="1 2" key="1">
    <citation type="submission" date="2017-09" db="EMBL/GenBank/DDBJ databases">
        <authorList>
            <person name="Ehlers B."/>
            <person name="Leendertz F.H."/>
        </authorList>
    </citation>
    <scope>NUCLEOTIDE SEQUENCE [LARGE SCALE GENOMIC DNA]</scope>
    <source>
        <strain evidence="1 2">DSM 27208</strain>
    </source>
</reference>
<protein>
    <submittedName>
        <fullName evidence="1">Uncharacterized protein</fullName>
    </submittedName>
</protein>
<proteinExistence type="predicted"/>
<evidence type="ECO:0000313" key="2">
    <source>
        <dbReference type="Proteomes" id="UP000219453"/>
    </source>
</evidence>
<organism evidence="1 2">
    <name type="scientific">Natronoarchaeum philippinense</name>
    <dbReference type="NCBI Taxonomy" id="558529"/>
    <lineage>
        <taxon>Archaea</taxon>
        <taxon>Methanobacteriati</taxon>
        <taxon>Methanobacteriota</taxon>
        <taxon>Stenosarchaea group</taxon>
        <taxon>Halobacteria</taxon>
        <taxon>Halobacteriales</taxon>
        <taxon>Natronoarchaeaceae</taxon>
    </lineage>
</organism>
<dbReference type="OrthoDB" id="270259at2157"/>
<dbReference type="RefSeq" id="WP_097008770.1">
    <property type="nucleotide sequence ID" value="NZ_OBEJ01000002.1"/>
</dbReference>
<dbReference type="EMBL" id="OBEJ01000002">
    <property type="protein sequence ID" value="SNZ12631.1"/>
    <property type="molecule type" value="Genomic_DNA"/>
</dbReference>